<reference evidence="7 8" key="3">
    <citation type="journal article" date="2010" name="BMC Genomics">
        <title>Transcriptome sequencing and comparative analysis of cucumber flowers with different sex types.</title>
        <authorList>
            <person name="Guo S."/>
            <person name="Zheng Y."/>
            <person name="Joung J.G."/>
            <person name="Liu S."/>
            <person name="Zhang Z."/>
            <person name="Crasta O.R."/>
            <person name="Sobral B.W."/>
            <person name="Xu Y."/>
            <person name="Huang S."/>
            <person name="Fei Z."/>
        </authorList>
    </citation>
    <scope>NUCLEOTIDE SEQUENCE [LARGE SCALE GENOMIC DNA]</scope>
    <source>
        <strain evidence="8">cv. 9930</strain>
    </source>
</reference>
<proteinExistence type="inferred from homology"/>
<dbReference type="PANTHER" id="PTHR12510">
    <property type="entry name" value="TROPONIN C-AKIN-1 PROTEIN"/>
    <property type="match status" value="1"/>
</dbReference>
<evidence type="ECO:0000313" key="7">
    <source>
        <dbReference type="EMBL" id="KGN60378.1"/>
    </source>
</evidence>
<feature type="domain" description="Gamma-glutamylcyclotransferase AIG2-like" evidence="6">
    <location>
        <begin position="15"/>
        <end position="124"/>
    </location>
</feature>
<dbReference type="KEGG" id="csv:101218123"/>
<dbReference type="InterPro" id="IPR039126">
    <property type="entry name" value="GGACT"/>
</dbReference>
<evidence type="ECO:0000259" key="6">
    <source>
        <dbReference type="Pfam" id="PF06094"/>
    </source>
</evidence>
<dbReference type="OMA" id="MCEFGEN"/>
<reference evidence="7 8" key="1">
    <citation type="journal article" date="2009" name="Nat. Genet.">
        <title>The genome of the cucumber, Cucumis sativus L.</title>
        <authorList>
            <person name="Huang S."/>
            <person name="Li R."/>
            <person name="Zhang Z."/>
            <person name="Li L."/>
            <person name="Gu X."/>
            <person name="Fan W."/>
            <person name="Lucas W.J."/>
            <person name="Wang X."/>
            <person name="Xie B."/>
            <person name="Ni P."/>
            <person name="Ren Y."/>
            <person name="Zhu H."/>
            <person name="Li J."/>
            <person name="Lin K."/>
            <person name="Jin W."/>
            <person name="Fei Z."/>
            <person name="Li G."/>
            <person name="Staub J."/>
            <person name="Kilian A."/>
            <person name="van der Vossen E.A."/>
            <person name="Wu Y."/>
            <person name="Guo J."/>
            <person name="He J."/>
            <person name="Jia Z."/>
            <person name="Ren Y."/>
            <person name="Tian G."/>
            <person name="Lu Y."/>
            <person name="Ruan J."/>
            <person name="Qian W."/>
            <person name="Wang M."/>
            <person name="Huang Q."/>
            <person name="Li B."/>
            <person name="Xuan Z."/>
            <person name="Cao J."/>
            <person name="Asan"/>
            <person name="Wu Z."/>
            <person name="Zhang J."/>
            <person name="Cai Q."/>
            <person name="Bai Y."/>
            <person name="Zhao B."/>
            <person name="Han Y."/>
            <person name="Li Y."/>
            <person name="Li X."/>
            <person name="Wang S."/>
            <person name="Shi Q."/>
            <person name="Liu S."/>
            <person name="Cho W.K."/>
            <person name="Kim J.Y."/>
            <person name="Xu Y."/>
            <person name="Heller-Uszynska K."/>
            <person name="Miao H."/>
            <person name="Cheng Z."/>
            <person name="Zhang S."/>
            <person name="Wu J."/>
            <person name="Yang Y."/>
            <person name="Kang H."/>
            <person name="Li M."/>
            <person name="Liang H."/>
            <person name="Ren X."/>
            <person name="Shi Z."/>
            <person name="Wen M."/>
            <person name="Jian M."/>
            <person name="Yang H."/>
            <person name="Zhang G."/>
            <person name="Yang Z."/>
            <person name="Chen R."/>
            <person name="Liu S."/>
            <person name="Li J."/>
            <person name="Ma L."/>
            <person name="Liu H."/>
            <person name="Zhou Y."/>
            <person name="Zhao J."/>
            <person name="Fang X."/>
            <person name="Li G."/>
            <person name="Fang L."/>
            <person name="Li Y."/>
            <person name="Liu D."/>
            <person name="Zheng H."/>
            <person name="Zhang Y."/>
            <person name="Qin N."/>
            <person name="Li Z."/>
            <person name="Yang G."/>
            <person name="Yang S."/>
            <person name="Bolund L."/>
            <person name="Kristiansen K."/>
            <person name="Zheng H."/>
            <person name="Li S."/>
            <person name="Zhang X."/>
            <person name="Yang H."/>
            <person name="Wang J."/>
            <person name="Sun R."/>
            <person name="Zhang B."/>
            <person name="Jiang S."/>
            <person name="Wang J."/>
            <person name="Du Y."/>
            <person name="Li S."/>
        </authorList>
    </citation>
    <scope>NUCLEOTIDE SEQUENCE [LARGE SCALE GENOMIC DNA]</scope>
    <source>
        <strain evidence="8">cv. 9930</strain>
    </source>
</reference>
<comment type="function">
    <text evidence="1">Putative gamma-glutamylcyclotransferase.</text>
</comment>
<dbReference type="InterPro" id="IPR009288">
    <property type="entry name" value="AIG2-like_dom"/>
</dbReference>
<dbReference type="SUPFAM" id="SSF110857">
    <property type="entry name" value="Gamma-glutamyl cyclotransferase-like"/>
    <property type="match status" value="1"/>
</dbReference>
<dbReference type="GO" id="GO:0005829">
    <property type="term" value="C:cytosol"/>
    <property type="evidence" value="ECO:0000318"/>
    <property type="project" value="GO_Central"/>
</dbReference>
<keyword evidence="8" id="KW-1185">Reference proteome</keyword>
<protein>
    <recommendedName>
        <fullName evidence="5">Gamma-glutamylcyclotransferase family protein</fullName>
    </recommendedName>
</protein>
<accession>A0A0A0LF18</accession>
<evidence type="ECO:0000256" key="2">
    <source>
        <dbReference type="ARBA" id="ARBA00008861"/>
    </source>
</evidence>
<dbReference type="EMBL" id="CM002924">
    <property type="protein sequence ID" value="KGN60378.1"/>
    <property type="molecule type" value="Genomic_DNA"/>
</dbReference>
<dbReference type="GO" id="GO:0061929">
    <property type="term" value="F:gamma-glutamylaminecyclotransferase activity"/>
    <property type="evidence" value="ECO:0007669"/>
    <property type="project" value="InterPro"/>
</dbReference>
<dbReference type="AlphaFoldDB" id="A0A0A0LF18"/>
<dbReference type="InterPro" id="IPR013024">
    <property type="entry name" value="GGCT-like"/>
</dbReference>
<dbReference type="STRING" id="3659.A0A0A0LF18"/>
<dbReference type="Pfam" id="PF06094">
    <property type="entry name" value="GGACT"/>
    <property type="match status" value="1"/>
</dbReference>
<reference evidence="7 8" key="4">
    <citation type="journal article" date="2011" name="BMC Genomics">
        <title>RNA-Seq improves annotation of protein-coding genes in the cucumber genome.</title>
        <authorList>
            <person name="Li Z."/>
            <person name="Zhang Z."/>
            <person name="Yan P."/>
            <person name="Huang S."/>
            <person name="Fei Z."/>
            <person name="Lin K."/>
        </authorList>
    </citation>
    <scope>NUCLEOTIDE SEQUENCE [LARGE SCALE GENOMIC DNA]</scope>
    <source>
        <strain evidence="8">cv. 9930</strain>
    </source>
</reference>
<evidence type="ECO:0000256" key="4">
    <source>
        <dbReference type="PIRSR" id="PIRSR639126-1"/>
    </source>
</evidence>
<dbReference type="InterPro" id="IPR036568">
    <property type="entry name" value="GGCT-like_sf"/>
</dbReference>
<feature type="active site" description="Proton acceptor" evidence="4">
    <location>
        <position position="93"/>
    </location>
</feature>
<gene>
    <name evidence="7" type="ORF">Csa_3G902210</name>
</gene>
<comment type="similarity">
    <text evidence="2 5">Belongs to the gamma-glutamylcyclotransferase family.</text>
</comment>
<dbReference type="Gene3D" id="3.10.490.10">
    <property type="entry name" value="Gamma-glutamyl cyclotransferase-like"/>
    <property type="match status" value="1"/>
</dbReference>
<evidence type="ECO:0000313" key="8">
    <source>
        <dbReference type="Proteomes" id="UP000029981"/>
    </source>
</evidence>
<dbReference type="eggNOG" id="KOG4450">
    <property type="taxonomic scope" value="Eukaryota"/>
</dbReference>
<dbReference type="PANTHER" id="PTHR12510:SF15">
    <property type="entry name" value="GAMMA-GLUTAMYLCYCLOTRANSFERASE FAMILY PROTEIN"/>
    <property type="match status" value="1"/>
</dbReference>
<dbReference type="Proteomes" id="UP000029981">
    <property type="component" value="Chromosome 3"/>
</dbReference>
<dbReference type="CDD" id="cd06661">
    <property type="entry name" value="GGCT_like"/>
    <property type="match status" value="1"/>
</dbReference>
<keyword evidence="3" id="KW-0808">Transferase</keyword>
<dbReference type="Gramene" id="KGN60378">
    <property type="protein sequence ID" value="KGN60378"/>
    <property type="gene ID" value="Csa_3G902210"/>
</dbReference>
<organism evidence="7 8">
    <name type="scientific">Cucumis sativus</name>
    <name type="common">Cucumber</name>
    <dbReference type="NCBI Taxonomy" id="3659"/>
    <lineage>
        <taxon>Eukaryota</taxon>
        <taxon>Viridiplantae</taxon>
        <taxon>Streptophyta</taxon>
        <taxon>Embryophyta</taxon>
        <taxon>Tracheophyta</taxon>
        <taxon>Spermatophyta</taxon>
        <taxon>Magnoliopsida</taxon>
        <taxon>eudicotyledons</taxon>
        <taxon>Gunneridae</taxon>
        <taxon>Pentapetalae</taxon>
        <taxon>rosids</taxon>
        <taxon>fabids</taxon>
        <taxon>Cucurbitales</taxon>
        <taxon>Cucurbitaceae</taxon>
        <taxon>Benincaseae</taxon>
        <taxon>Cucumis</taxon>
    </lineage>
</organism>
<dbReference type="OrthoDB" id="113620at2759"/>
<evidence type="ECO:0000256" key="3">
    <source>
        <dbReference type="ARBA" id="ARBA00023315"/>
    </source>
</evidence>
<keyword evidence="3" id="KW-0012">Acyltransferase</keyword>
<dbReference type="GO" id="GO:0016746">
    <property type="term" value="F:acyltransferase activity"/>
    <property type="evidence" value="ECO:0007669"/>
    <property type="project" value="UniProtKB-KW"/>
</dbReference>
<sequence length="161" mass="18027">MAKAKEDEDPKRHRIFTYGTLKTGFANHKLMQDLINHNHAVFLGKYSTHLSFPLLLGPYGIPYLINLPGSGHLVRGELYAVSDHGLARLDELEEISIEHYNRLPVKVVGDDMVVIGVECYFAGKGAGEGLWNEKDGEALEEYTEREAVKFVLKDQTCKGIP</sequence>
<reference evidence="7 8" key="2">
    <citation type="journal article" date="2009" name="PLoS ONE">
        <title>An integrated genetic and cytogenetic map of the cucumber genome.</title>
        <authorList>
            <person name="Ren Y."/>
            <person name="Zhang Z."/>
            <person name="Liu J."/>
            <person name="Staub J.E."/>
            <person name="Han Y."/>
            <person name="Cheng Z."/>
            <person name="Li X."/>
            <person name="Lu J."/>
            <person name="Miao H."/>
            <person name="Kang H."/>
            <person name="Xie B."/>
            <person name="Gu X."/>
            <person name="Wang X."/>
            <person name="Du Y."/>
            <person name="Jin W."/>
            <person name="Huang S."/>
        </authorList>
    </citation>
    <scope>NUCLEOTIDE SEQUENCE [LARGE SCALE GENOMIC DNA]</scope>
    <source>
        <strain evidence="8">cv. 9930</strain>
    </source>
</reference>
<evidence type="ECO:0000256" key="5">
    <source>
        <dbReference type="RuleBase" id="RU367036"/>
    </source>
</evidence>
<evidence type="ECO:0000256" key="1">
    <source>
        <dbReference type="ARBA" id="ARBA00002782"/>
    </source>
</evidence>
<name>A0A0A0LF18_CUCSA</name>